<reference evidence="2" key="1">
    <citation type="journal article" date="2023" name="Science">
        <title>Genome structures resolve the early diversification of teleost fishes.</title>
        <authorList>
            <person name="Parey E."/>
            <person name="Louis A."/>
            <person name="Montfort J."/>
            <person name="Bouchez O."/>
            <person name="Roques C."/>
            <person name="Iampietro C."/>
            <person name="Lluch J."/>
            <person name="Castinel A."/>
            <person name="Donnadieu C."/>
            <person name="Desvignes T."/>
            <person name="Floi Bucao C."/>
            <person name="Jouanno E."/>
            <person name="Wen M."/>
            <person name="Mejri S."/>
            <person name="Dirks R."/>
            <person name="Jansen H."/>
            <person name="Henkel C."/>
            <person name="Chen W.J."/>
            <person name="Zahm M."/>
            <person name="Cabau C."/>
            <person name="Klopp C."/>
            <person name="Thompson A.W."/>
            <person name="Robinson-Rechavi M."/>
            <person name="Braasch I."/>
            <person name="Lecointre G."/>
            <person name="Bobe J."/>
            <person name="Postlethwait J.H."/>
            <person name="Berthelot C."/>
            <person name="Roest Crollius H."/>
            <person name="Guiguen Y."/>
        </authorList>
    </citation>
    <scope>NUCLEOTIDE SEQUENCE</scope>
    <source>
        <strain evidence="2">WJC10195</strain>
    </source>
</reference>
<accession>A0A9Q1FFG6</accession>
<comment type="caution">
    <text evidence="2">The sequence shown here is derived from an EMBL/GenBank/DDBJ whole genome shotgun (WGS) entry which is preliminary data.</text>
</comment>
<evidence type="ECO:0000313" key="3">
    <source>
        <dbReference type="Proteomes" id="UP001152622"/>
    </source>
</evidence>
<evidence type="ECO:0000313" key="2">
    <source>
        <dbReference type="EMBL" id="KAJ8357346.1"/>
    </source>
</evidence>
<protein>
    <submittedName>
        <fullName evidence="2">Uncharacterized protein</fullName>
    </submittedName>
</protein>
<dbReference type="AlphaFoldDB" id="A0A9Q1FFG6"/>
<proteinExistence type="predicted"/>
<dbReference type="Proteomes" id="UP001152622">
    <property type="component" value="Chromosome 6"/>
</dbReference>
<sequence>MHTSVPGAACARGAKQNHRERGPVRPRARSRSEPGWTRAGPGLDPGWTRAPLGLSGVQRHGRVTPRSTLVPPRRRPLPPPSE</sequence>
<name>A0A9Q1FFG6_SYNKA</name>
<feature type="region of interest" description="Disordered" evidence="1">
    <location>
        <begin position="1"/>
        <end position="82"/>
    </location>
</feature>
<evidence type="ECO:0000256" key="1">
    <source>
        <dbReference type="SAM" id="MobiDB-lite"/>
    </source>
</evidence>
<keyword evidence="3" id="KW-1185">Reference proteome</keyword>
<gene>
    <name evidence="2" type="ORF">SKAU_G00201400</name>
</gene>
<dbReference type="EMBL" id="JAINUF010000006">
    <property type="protein sequence ID" value="KAJ8357346.1"/>
    <property type="molecule type" value="Genomic_DNA"/>
</dbReference>
<organism evidence="2 3">
    <name type="scientific">Synaphobranchus kaupii</name>
    <name type="common">Kaup's arrowtooth eel</name>
    <dbReference type="NCBI Taxonomy" id="118154"/>
    <lineage>
        <taxon>Eukaryota</taxon>
        <taxon>Metazoa</taxon>
        <taxon>Chordata</taxon>
        <taxon>Craniata</taxon>
        <taxon>Vertebrata</taxon>
        <taxon>Euteleostomi</taxon>
        <taxon>Actinopterygii</taxon>
        <taxon>Neopterygii</taxon>
        <taxon>Teleostei</taxon>
        <taxon>Anguilliformes</taxon>
        <taxon>Synaphobranchidae</taxon>
        <taxon>Synaphobranchus</taxon>
    </lineage>
</organism>